<proteinExistence type="predicted"/>
<sequence>MGLTHNLKQAVKLPAGEDLNEWLAAHVLDFYNRTNLLFGAIEEYCDEESFPEMTAGPSYIYYWQDEKTKKAMPVPARKYVDLLFTWMTSKFDDESLFPTDSSTPFPKNFGEVISTMFKRMFRVYAFIYVHHFKKMQELELEAHLNSVFKHFLFFIYEFNLVEKKEFAPIQSLVDNFTK</sequence>
<reference evidence="1" key="1">
    <citation type="journal article" date="2020" name="J. Eukaryot. Microbiol.">
        <title>De novo Sequencing, Assembly and Annotation of the Transcriptome for the Free-Living Testate Amoeba Arcella intermedia.</title>
        <authorList>
            <person name="Ribeiro G.M."/>
            <person name="Porfirio-Sousa A.L."/>
            <person name="Maurer-Alcala X.X."/>
            <person name="Katz L.A."/>
            <person name="Lahr D.J.G."/>
        </authorList>
    </citation>
    <scope>NUCLEOTIDE SEQUENCE</scope>
</reference>
<name>A0A6B2LIP2_9EUKA</name>
<dbReference type="Pfam" id="PF03637">
    <property type="entry name" value="Mob1_phocein"/>
    <property type="match status" value="1"/>
</dbReference>
<dbReference type="InterPro" id="IPR005301">
    <property type="entry name" value="MOB_kinase_act_fam"/>
</dbReference>
<dbReference type="InterPro" id="IPR036703">
    <property type="entry name" value="MOB_kinase_act_sf"/>
</dbReference>
<dbReference type="AlphaFoldDB" id="A0A6B2LIP2"/>
<organism evidence="1">
    <name type="scientific">Arcella intermedia</name>
    <dbReference type="NCBI Taxonomy" id="1963864"/>
    <lineage>
        <taxon>Eukaryota</taxon>
        <taxon>Amoebozoa</taxon>
        <taxon>Tubulinea</taxon>
        <taxon>Elardia</taxon>
        <taxon>Arcellinida</taxon>
        <taxon>Sphaerothecina</taxon>
        <taxon>Arcellidae</taxon>
        <taxon>Arcella</taxon>
    </lineage>
</organism>
<dbReference type="SUPFAM" id="SSF101152">
    <property type="entry name" value="Mob1/phocein"/>
    <property type="match status" value="1"/>
</dbReference>
<dbReference type="EMBL" id="GIBP01007896">
    <property type="protein sequence ID" value="NDV36865.1"/>
    <property type="molecule type" value="Transcribed_RNA"/>
</dbReference>
<dbReference type="SMART" id="SM01388">
    <property type="entry name" value="Mob1_phocein"/>
    <property type="match status" value="1"/>
</dbReference>
<accession>A0A6B2LIP2</accession>
<evidence type="ECO:0000313" key="1">
    <source>
        <dbReference type="EMBL" id="NDV36865.1"/>
    </source>
</evidence>
<dbReference type="Gene3D" id="1.20.140.30">
    <property type="entry name" value="MOB kinase activator"/>
    <property type="match status" value="1"/>
</dbReference>
<protein>
    <submittedName>
        <fullName evidence="1">Uncharacterized protein</fullName>
    </submittedName>
</protein>
<dbReference type="PANTHER" id="PTHR22599">
    <property type="entry name" value="MPS ONE BINDER KINASE ACTIVATOR-LIKE MOB"/>
    <property type="match status" value="1"/>
</dbReference>